<feature type="domain" description="C-type lectin" evidence="2">
    <location>
        <begin position="83"/>
        <end position="192"/>
    </location>
</feature>
<evidence type="ECO:0000259" key="2">
    <source>
        <dbReference type="PROSITE" id="PS50041"/>
    </source>
</evidence>
<dbReference type="InterPro" id="IPR050801">
    <property type="entry name" value="Ca-Dep_Lectins_ImmuneDev"/>
</dbReference>
<evidence type="ECO:0000313" key="4">
    <source>
        <dbReference type="Proteomes" id="UP000271974"/>
    </source>
</evidence>
<keyword evidence="1" id="KW-0812">Transmembrane</keyword>
<dbReference type="OrthoDB" id="6271941at2759"/>
<gene>
    <name evidence="3" type="ORF">EGW08_004470</name>
</gene>
<keyword evidence="1" id="KW-0472">Membrane</keyword>
<reference evidence="3 4" key="1">
    <citation type="submission" date="2019-01" db="EMBL/GenBank/DDBJ databases">
        <title>A draft genome assembly of the solar-powered sea slug Elysia chlorotica.</title>
        <authorList>
            <person name="Cai H."/>
            <person name="Li Q."/>
            <person name="Fang X."/>
            <person name="Li J."/>
            <person name="Curtis N.E."/>
            <person name="Altenburger A."/>
            <person name="Shibata T."/>
            <person name="Feng M."/>
            <person name="Maeda T."/>
            <person name="Schwartz J.A."/>
            <person name="Shigenobu S."/>
            <person name="Lundholm N."/>
            <person name="Nishiyama T."/>
            <person name="Yang H."/>
            <person name="Hasebe M."/>
            <person name="Li S."/>
            <person name="Pierce S.K."/>
            <person name="Wang J."/>
        </authorList>
    </citation>
    <scope>NUCLEOTIDE SEQUENCE [LARGE SCALE GENOMIC DNA]</scope>
    <source>
        <strain evidence="3">EC2010</strain>
        <tissue evidence="3">Whole organism of an adult</tissue>
    </source>
</reference>
<dbReference type="PANTHER" id="PTHR22801:SF63">
    <property type="entry name" value="C-TYPE LECTIN DOMAIN-CONTAINING PROTEIN"/>
    <property type="match status" value="1"/>
</dbReference>
<feature type="non-terminal residue" evidence="3">
    <location>
        <position position="1"/>
    </location>
</feature>
<protein>
    <recommendedName>
        <fullName evidence="2">C-type lectin domain-containing protein</fullName>
    </recommendedName>
</protein>
<name>A0A433U1K3_ELYCH</name>
<dbReference type="EMBL" id="RQTK01000102">
    <property type="protein sequence ID" value="RUS87724.1"/>
    <property type="molecule type" value="Genomic_DNA"/>
</dbReference>
<comment type="caution">
    <text evidence="3">The sequence shown here is derived from an EMBL/GenBank/DDBJ whole genome shotgun (WGS) entry which is preliminary data.</text>
</comment>
<dbReference type="InterPro" id="IPR016187">
    <property type="entry name" value="CTDL_fold"/>
</dbReference>
<dbReference type="Proteomes" id="UP000271974">
    <property type="component" value="Unassembled WGS sequence"/>
</dbReference>
<proteinExistence type="predicted"/>
<sequence>VKRGRGGPGAEHRLSTPKVLERSSSRSRELLTIIMCPIMASFFGALIFSVVISANVANLTPSVEMSCELGGLQTTNTRYFSIVNNTCFIFMVHENVSFQTAAKNCNSFGGNLAMPKTKDVNDFLLEEMGKINATESMWIGLNDKDVEGEWKWMDGTQVQFWNNMEQSNYGLSIFEDCVALNPQDRQWHDYRCTTFLSKKLPYICQYAIDGAVNGQVDKIPHVNGAKSCPPFDCPDLVCDSGFKFDDGCLLCECTD</sequence>
<evidence type="ECO:0000313" key="3">
    <source>
        <dbReference type="EMBL" id="RUS87724.1"/>
    </source>
</evidence>
<feature type="transmembrane region" description="Helical" evidence="1">
    <location>
        <begin position="30"/>
        <end position="52"/>
    </location>
</feature>
<evidence type="ECO:0000256" key="1">
    <source>
        <dbReference type="SAM" id="Phobius"/>
    </source>
</evidence>
<dbReference type="Pfam" id="PF00059">
    <property type="entry name" value="Lectin_C"/>
    <property type="match status" value="1"/>
</dbReference>
<dbReference type="Gene3D" id="3.10.100.10">
    <property type="entry name" value="Mannose-Binding Protein A, subunit A"/>
    <property type="match status" value="1"/>
</dbReference>
<accession>A0A433U1K3</accession>
<dbReference type="SUPFAM" id="SSF56436">
    <property type="entry name" value="C-type lectin-like"/>
    <property type="match status" value="1"/>
</dbReference>
<keyword evidence="4" id="KW-1185">Reference proteome</keyword>
<keyword evidence="1" id="KW-1133">Transmembrane helix</keyword>
<organism evidence="3 4">
    <name type="scientific">Elysia chlorotica</name>
    <name type="common">Eastern emerald elysia</name>
    <name type="synonym">Sea slug</name>
    <dbReference type="NCBI Taxonomy" id="188477"/>
    <lineage>
        <taxon>Eukaryota</taxon>
        <taxon>Metazoa</taxon>
        <taxon>Spiralia</taxon>
        <taxon>Lophotrochozoa</taxon>
        <taxon>Mollusca</taxon>
        <taxon>Gastropoda</taxon>
        <taxon>Heterobranchia</taxon>
        <taxon>Euthyneura</taxon>
        <taxon>Panpulmonata</taxon>
        <taxon>Sacoglossa</taxon>
        <taxon>Placobranchoidea</taxon>
        <taxon>Plakobranchidae</taxon>
        <taxon>Elysia</taxon>
    </lineage>
</organism>
<dbReference type="PROSITE" id="PS50041">
    <property type="entry name" value="C_TYPE_LECTIN_2"/>
    <property type="match status" value="1"/>
</dbReference>
<dbReference type="AlphaFoldDB" id="A0A433U1K3"/>
<dbReference type="CDD" id="cd00037">
    <property type="entry name" value="CLECT"/>
    <property type="match status" value="1"/>
</dbReference>
<dbReference type="InterPro" id="IPR001304">
    <property type="entry name" value="C-type_lectin-like"/>
</dbReference>
<dbReference type="InterPro" id="IPR016186">
    <property type="entry name" value="C-type_lectin-like/link_sf"/>
</dbReference>
<dbReference type="PANTHER" id="PTHR22801">
    <property type="entry name" value="LITHOSTATHINE"/>
    <property type="match status" value="1"/>
</dbReference>
<dbReference type="SMART" id="SM00034">
    <property type="entry name" value="CLECT"/>
    <property type="match status" value="1"/>
</dbReference>